<dbReference type="EMBL" id="JPVR01000061">
    <property type="protein sequence ID" value="KGR88246.1"/>
    <property type="molecule type" value="Genomic_DNA"/>
</dbReference>
<evidence type="ECO:0000256" key="7">
    <source>
        <dbReference type="PROSITE-ProRule" id="PRU01091"/>
    </source>
</evidence>
<dbReference type="Pfam" id="PF00072">
    <property type="entry name" value="Response_reg"/>
    <property type="match status" value="1"/>
</dbReference>
<gene>
    <name evidence="10" type="ORF">CD31_04335</name>
</gene>
<evidence type="ECO:0000256" key="6">
    <source>
        <dbReference type="PROSITE-ProRule" id="PRU00169"/>
    </source>
</evidence>
<evidence type="ECO:0000256" key="2">
    <source>
        <dbReference type="ARBA" id="ARBA00023012"/>
    </source>
</evidence>
<dbReference type="RefSeq" id="WP_036075945.1">
    <property type="nucleotide sequence ID" value="NZ_AVCW01000021.1"/>
</dbReference>
<dbReference type="Gene3D" id="3.40.50.2300">
    <property type="match status" value="1"/>
</dbReference>
<dbReference type="InterPro" id="IPR001867">
    <property type="entry name" value="OmpR/PhoB-type_DNA-bd"/>
</dbReference>
<reference evidence="10 11" key="1">
    <citation type="submission" date="2014-02" db="EMBL/GenBank/DDBJ databases">
        <title>Draft genome sequence of Lysinibacillus boronitolerans NBRC 103108.</title>
        <authorList>
            <person name="Zhang F."/>
            <person name="Wang G."/>
            <person name="Zhang L."/>
        </authorList>
    </citation>
    <scope>NUCLEOTIDE SEQUENCE [LARGE SCALE GENOMIC DNA]</scope>
    <source>
        <strain evidence="10 11">NBRC 103108</strain>
    </source>
</reference>
<keyword evidence="3" id="KW-0805">Transcription regulation</keyword>
<dbReference type="InterPro" id="IPR001789">
    <property type="entry name" value="Sig_transdc_resp-reg_receiver"/>
</dbReference>
<keyword evidence="1 6" id="KW-0597">Phosphoprotein</keyword>
<dbReference type="SUPFAM" id="SSF52172">
    <property type="entry name" value="CheY-like"/>
    <property type="match status" value="1"/>
</dbReference>
<dbReference type="SMART" id="SM00862">
    <property type="entry name" value="Trans_reg_C"/>
    <property type="match status" value="1"/>
</dbReference>
<evidence type="ECO:0000313" key="11">
    <source>
        <dbReference type="Proteomes" id="UP000030487"/>
    </source>
</evidence>
<dbReference type="PROSITE" id="PS51755">
    <property type="entry name" value="OMPR_PHOB"/>
    <property type="match status" value="1"/>
</dbReference>
<organism evidence="10 11">
    <name type="scientific">Lysinibacillus boronitolerans JCM 21713 = 10a = NBRC 103108</name>
    <dbReference type="NCBI Taxonomy" id="1294264"/>
    <lineage>
        <taxon>Bacteria</taxon>
        <taxon>Bacillati</taxon>
        <taxon>Bacillota</taxon>
        <taxon>Bacilli</taxon>
        <taxon>Bacillales</taxon>
        <taxon>Bacillaceae</taxon>
        <taxon>Lysinibacillus</taxon>
    </lineage>
</organism>
<evidence type="ECO:0000256" key="1">
    <source>
        <dbReference type="ARBA" id="ARBA00022553"/>
    </source>
</evidence>
<dbReference type="Pfam" id="PF00486">
    <property type="entry name" value="Trans_reg_C"/>
    <property type="match status" value="1"/>
</dbReference>
<dbReference type="InterPro" id="IPR036388">
    <property type="entry name" value="WH-like_DNA-bd_sf"/>
</dbReference>
<dbReference type="Gene3D" id="6.10.250.690">
    <property type="match status" value="1"/>
</dbReference>
<evidence type="ECO:0000313" key="10">
    <source>
        <dbReference type="EMBL" id="KGR88246.1"/>
    </source>
</evidence>
<dbReference type="PANTHER" id="PTHR48111">
    <property type="entry name" value="REGULATOR OF RPOS"/>
    <property type="match status" value="1"/>
</dbReference>
<evidence type="ECO:0000259" key="8">
    <source>
        <dbReference type="PROSITE" id="PS50110"/>
    </source>
</evidence>
<dbReference type="PANTHER" id="PTHR48111:SF43">
    <property type="entry name" value="STAGE 0 SPORULATION PROTEIN A HOMOLOG"/>
    <property type="match status" value="1"/>
</dbReference>
<feature type="modified residue" description="4-aspartylphosphate" evidence="6">
    <location>
        <position position="51"/>
    </location>
</feature>
<comment type="caution">
    <text evidence="10">The sequence shown here is derived from an EMBL/GenBank/DDBJ whole genome shotgun (WGS) entry which is preliminary data.</text>
</comment>
<protein>
    <submittedName>
        <fullName evidence="10">XRE family transcriptional regulator</fullName>
    </submittedName>
</protein>
<feature type="domain" description="Response regulatory" evidence="8">
    <location>
        <begin position="2"/>
        <end position="115"/>
    </location>
</feature>
<dbReference type="PROSITE" id="PS50110">
    <property type="entry name" value="RESPONSE_REGULATORY"/>
    <property type="match status" value="1"/>
</dbReference>
<keyword evidence="2" id="KW-0902">Two-component regulatory system</keyword>
<proteinExistence type="predicted"/>
<evidence type="ECO:0000259" key="9">
    <source>
        <dbReference type="PROSITE" id="PS51755"/>
    </source>
</evidence>
<dbReference type="Gene3D" id="1.10.10.10">
    <property type="entry name" value="Winged helix-like DNA-binding domain superfamily/Winged helix DNA-binding domain"/>
    <property type="match status" value="1"/>
</dbReference>
<dbReference type="CDD" id="cd00383">
    <property type="entry name" value="trans_reg_C"/>
    <property type="match status" value="1"/>
</dbReference>
<feature type="domain" description="OmpR/PhoB-type" evidence="9">
    <location>
        <begin position="124"/>
        <end position="220"/>
    </location>
</feature>
<keyword evidence="11" id="KW-1185">Reference proteome</keyword>
<evidence type="ECO:0000256" key="5">
    <source>
        <dbReference type="ARBA" id="ARBA00023163"/>
    </source>
</evidence>
<feature type="DNA-binding region" description="OmpR/PhoB-type" evidence="7">
    <location>
        <begin position="124"/>
        <end position="220"/>
    </location>
</feature>
<name>A0ABR4Y4U7_9BACI</name>
<dbReference type="SMART" id="SM00448">
    <property type="entry name" value="REC"/>
    <property type="match status" value="1"/>
</dbReference>
<keyword evidence="5" id="KW-0804">Transcription</keyword>
<evidence type="ECO:0000256" key="4">
    <source>
        <dbReference type="ARBA" id="ARBA00023125"/>
    </source>
</evidence>
<sequence length="220" mass="25591">MKIFIIEDDPIIRKELFDFLEKYGYECISGDDFTKIVEDALQSMPHLIILDLNLPYQDGFQVCREIRKLLSVPIIIVTSRDTSFDELLSLQIGADDFITKPYDLQILLAHIQSVLKRTYEISKSAILSYKDLTLDILKSKAFYNNTEIELTKNELCILRLLMMNKGNVVSRDEIMNELWQNGDFVDENTLNVNISRLRRKLESIGLKKYLLTKRGQGYQL</sequence>
<dbReference type="InterPro" id="IPR011006">
    <property type="entry name" value="CheY-like_superfamily"/>
</dbReference>
<dbReference type="InterPro" id="IPR039420">
    <property type="entry name" value="WalR-like"/>
</dbReference>
<accession>A0ABR4Y4U7</accession>
<dbReference type="Proteomes" id="UP000030487">
    <property type="component" value="Unassembled WGS sequence"/>
</dbReference>
<keyword evidence="4 7" id="KW-0238">DNA-binding</keyword>
<evidence type="ECO:0000256" key="3">
    <source>
        <dbReference type="ARBA" id="ARBA00023015"/>
    </source>
</evidence>